<dbReference type="Gene3D" id="3.10.450.50">
    <property type="match status" value="1"/>
</dbReference>
<sequence>MKNNFLFILCSLMAMPLIYPQETVSNTEQRQGIYDLVESYAQARESKDTVLLESILVTDVDQLVSSGNWRNGKKESMKGMLRSSASNPGTRTLKVEKIRFLNSTSAIADARYQIQNSDKTIRKMWSTFIVVYKEDRWKIAAIRNMLPARPQ</sequence>
<dbReference type="SUPFAM" id="SSF54427">
    <property type="entry name" value="NTF2-like"/>
    <property type="match status" value="1"/>
</dbReference>
<organism evidence="2 3">
    <name type="scientific">Ulvibacterium marinum</name>
    <dbReference type="NCBI Taxonomy" id="2419782"/>
    <lineage>
        <taxon>Bacteria</taxon>
        <taxon>Pseudomonadati</taxon>
        <taxon>Bacteroidota</taxon>
        <taxon>Flavobacteriia</taxon>
        <taxon>Flavobacteriales</taxon>
        <taxon>Flavobacteriaceae</taxon>
        <taxon>Ulvibacterium</taxon>
    </lineage>
</organism>
<name>A0A3B0CBM5_9FLAO</name>
<dbReference type="InterPro" id="IPR027843">
    <property type="entry name" value="DUF4440"/>
</dbReference>
<dbReference type="OrthoDB" id="1444594at2"/>
<evidence type="ECO:0000259" key="1">
    <source>
        <dbReference type="Pfam" id="PF14534"/>
    </source>
</evidence>
<dbReference type="RefSeq" id="WP_120711213.1">
    <property type="nucleotide sequence ID" value="NZ_RBCJ01000002.1"/>
</dbReference>
<dbReference type="Proteomes" id="UP000276603">
    <property type="component" value="Unassembled WGS sequence"/>
</dbReference>
<protein>
    <submittedName>
        <fullName evidence="2">DUF4440 domain-containing protein</fullName>
    </submittedName>
</protein>
<evidence type="ECO:0000313" key="3">
    <source>
        <dbReference type="Proteomes" id="UP000276603"/>
    </source>
</evidence>
<dbReference type="EMBL" id="RBCJ01000002">
    <property type="protein sequence ID" value="RKN81057.1"/>
    <property type="molecule type" value="Genomic_DNA"/>
</dbReference>
<dbReference type="InterPro" id="IPR032710">
    <property type="entry name" value="NTF2-like_dom_sf"/>
</dbReference>
<dbReference type="Pfam" id="PF14534">
    <property type="entry name" value="DUF4440"/>
    <property type="match status" value="1"/>
</dbReference>
<feature type="domain" description="DUF4440" evidence="1">
    <location>
        <begin position="35"/>
        <end position="139"/>
    </location>
</feature>
<reference evidence="2 3" key="1">
    <citation type="submission" date="2018-10" db="EMBL/GenBank/DDBJ databases">
        <title>Ulvibacterium marinum gen. nov., sp. nov., a novel marine bacterium of the family Flavobacteriaceae, isolated from a culture of the green alga Ulva prolifera.</title>
        <authorList>
            <person name="Zhang Z."/>
        </authorList>
    </citation>
    <scope>NUCLEOTIDE SEQUENCE [LARGE SCALE GENOMIC DNA]</scope>
    <source>
        <strain evidence="2 3">CCMM003</strain>
    </source>
</reference>
<accession>A0A3B0CBM5</accession>
<gene>
    <name evidence="2" type="ORF">D7Z94_08900</name>
</gene>
<comment type="caution">
    <text evidence="2">The sequence shown here is derived from an EMBL/GenBank/DDBJ whole genome shotgun (WGS) entry which is preliminary data.</text>
</comment>
<proteinExistence type="predicted"/>
<dbReference type="AlphaFoldDB" id="A0A3B0CBM5"/>
<keyword evidence="3" id="KW-1185">Reference proteome</keyword>
<evidence type="ECO:0000313" key="2">
    <source>
        <dbReference type="EMBL" id="RKN81057.1"/>
    </source>
</evidence>